<evidence type="ECO:0000313" key="2">
    <source>
        <dbReference type="RefSeq" id="XP_074220185.1"/>
    </source>
</evidence>
<dbReference type="RefSeq" id="XP_074220185.1">
    <property type="nucleotide sequence ID" value="XM_074364084.1"/>
</dbReference>
<name>A0AC58QD30_CAMBA</name>
<organism evidence="1 2">
    <name type="scientific">Camelus bactrianus</name>
    <name type="common">Bactrian camel</name>
    <dbReference type="NCBI Taxonomy" id="9837"/>
    <lineage>
        <taxon>Eukaryota</taxon>
        <taxon>Metazoa</taxon>
        <taxon>Chordata</taxon>
        <taxon>Craniata</taxon>
        <taxon>Vertebrata</taxon>
        <taxon>Euteleostomi</taxon>
        <taxon>Mammalia</taxon>
        <taxon>Eutheria</taxon>
        <taxon>Laurasiatheria</taxon>
        <taxon>Artiodactyla</taxon>
        <taxon>Tylopoda</taxon>
        <taxon>Camelidae</taxon>
        <taxon>Camelus</taxon>
    </lineage>
</organism>
<sequence>MADDRKDEAKAPHWTSAQLTEASAHPHPPEIKDQGGAGEGLVRSANGFPYREDEEGAFGEHESQGTYSDTKENGINGELTSADRETAEEVSARIVQVVTAEAVAVLKGEQEKEAQHKDQPAALPLAAEETANLPPSPPPSPASEQTVAVEEAAGGESAQAPSVFKQAKDKVSDGVTKSPEKRSSLPRPSSILPPRRGVSGDRDENSFSLNSSISSSARRTTRSEPIRRAGKSGTSTPTTPGSTAITPGTPPSYSSRTPGTPGTPSYPRTPHTPGTPKSAILVPSEKKVAIIRTPPKSPATPKQLRLINQPLPDLKNVKSKIGSTDNIKYQPKGGQVQIVTKKIDLSHVTSKCGSLKNIRHRPGGGRVKIESVKLDFKEKAQAKVGSLDNAHHVPGGGNVKIDSQKLNFREHAKARVDHGAEIITQSPGRSSVASPRRLSNVSSSGSINLLESPQLATLAEDVTAALAKQGL</sequence>
<reference evidence="2" key="1">
    <citation type="submission" date="2025-08" db="UniProtKB">
        <authorList>
            <consortium name="RefSeq"/>
        </authorList>
    </citation>
    <scope>IDENTIFICATION</scope>
    <source>
        <tissue evidence="2">Blood</tissue>
    </source>
</reference>
<proteinExistence type="predicted"/>
<protein>
    <submittedName>
        <fullName evidence="2">Microtubule-associated protein 2 isoform X10</fullName>
    </submittedName>
</protein>
<evidence type="ECO:0000313" key="1">
    <source>
        <dbReference type="Proteomes" id="UP001732780"/>
    </source>
</evidence>
<accession>A0AC58QD30</accession>
<gene>
    <name evidence="2" type="primary">MAP2</name>
</gene>
<dbReference type="Proteomes" id="UP001732780">
    <property type="component" value="Chromosome 5"/>
</dbReference>
<keyword evidence="1" id="KW-1185">Reference proteome</keyword>